<comment type="caution">
    <text evidence="1">The sequence shown here is derived from an EMBL/GenBank/DDBJ whole genome shotgun (WGS) entry which is preliminary data.</text>
</comment>
<proteinExistence type="predicted"/>
<name>A0ABW9F302_9GAMM</name>
<dbReference type="EMBL" id="JBBEST010000009">
    <property type="protein sequence ID" value="MFM1348221.1"/>
    <property type="molecule type" value="Genomic_DNA"/>
</dbReference>
<feature type="non-terminal residue" evidence="1">
    <location>
        <position position="1"/>
    </location>
</feature>
<protein>
    <submittedName>
        <fullName evidence="1">Uncharacterized protein</fullName>
    </submittedName>
</protein>
<reference evidence="1 2" key="1">
    <citation type="journal article" date="2024" name="Infect. Genet. Evol.">
        <title>Characteristics and comparative genome analysis of Yersinia enterocolitica and related species associated with human infections in Switzerland 2019-2023.</title>
        <authorList>
            <person name="Stevens M.J.A."/>
            <person name="Horlbog J.A."/>
            <person name="Diethelm A."/>
            <person name="Stephan R."/>
            <person name="Nuesch-Inderbinen M."/>
        </authorList>
    </citation>
    <scope>NUCLEOTIDE SEQUENCE [LARGE SCALE GENOMIC DNA]</scope>
    <source>
        <strain evidence="1 2">N20-0302</strain>
    </source>
</reference>
<evidence type="ECO:0000313" key="2">
    <source>
        <dbReference type="Proteomes" id="UP001629523"/>
    </source>
</evidence>
<accession>A0ABW9F302</accession>
<organism evidence="1 2">
    <name type="scientific">Yersinia proxima</name>
    <dbReference type="NCBI Taxonomy" id="2890316"/>
    <lineage>
        <taxon>Bacteria</taxon>
        <taxon>Pseudomonadati</taxon>
        <taxon>Pseudomonadota</taxon>
        <taxon>Gammaproteobacteria</taxon>
        <taxon>Enterobacterales</taxon>
        <taxon>Yersiniaceae</taxon>
        <taxon>Yersinia</taxon>
    </lineage>
</organism>
<dbReference type="RefSeq" id="WP_408573672.1">
    <property type="nucleotide sequence ID" value="NZ_JBBEST010000009.1"/>
</dbReference>
<gene>
    <name evidence="1" type="ORF">WFP14_16855</name>
</gene>
<sequence>PEDDFTLKMPTFEWGHTLLLQPKWRFSLPSPDFCNSAAKSRICLNIKCLIYSDSTPATTAGVWLMTQRSILCELGGYRTQGDSVACGTCI</sequence>
<dbReference type="Proteomes" id="UP001629523">
    <property type="component" value="Unassembled WGS sequence"/>
</dbReference>
<evidence type="ECO:0000313" key="1">
    <source>
        <dbReference type="EMBL" id="MFM1348221.1"/>
    </source>
</evidence>
<keyword evidence="2" id="KW-1185">Reference proteome</keyword>